<dbReference type="PANTHER" id="PTHR35579:SF3">
    <property type="entry name" value="CRISPR SYSTEM CMS ENDORIBONUCLEASE CSM3"/>
    <property type="match status" value="1"/>
</dbReference>
<comment type="caution">
    <text evidence="3">The sequence shown here is derived from an EMBL/GenBank/DDBJ whole genome shotgun (WGS) entry which is preliminary data.</text>
</comment>
<organism evidence="3 4">
    <name type="scientific">Thiorhodococcus drewsii AZ1</name>
    <dbReference type="NCBI Taxonomy" id="765913"/>
    <lineage>
        <taxon>Bacteria</taxon>
        <taxon>Pseudomonadati</taxon>
        <taxon>Pseudomonadota</taxon>
        <taxon>Gammaproteobacteria</taxon>
        <taxon>Chromatiales</taxon>
        <taxon>Chromatiaceae</taxon>
        <taxon>Thiorhodococcus</taxon>
    </lineage>
</organism>
<dbReference type="AlphaFoldDB" id="G2DYN9"/>
<name>G2DYN9_9GAMM</name>
<dbReference type="STRING" id="765913.ThidrDRAFT_1151"/>
<feature type="domain" description="CRISPR type III-associated protein" evidence="2">
    <location>
        <begin position="27"/>
        <end position="169"/>
    </location>
</feature>
<proteinExistence type="predicted"/>
<dbReference type="Pfam" id="PF03787">
    <property type="entry name" value="RAMPs"/>
    <property type="match status" value="2"/>
</dbReference>
<dbReference type="InterPro" id="IPR005537">
    <property type="entry name" value="RAMP_III_fam"/>
</dbReference>
<sequence length="455" mass="50160">MTQPYRTLFVGTLVQESFLSIGGSDDPTASVDSPFCLDGRNRPTLRGTGLAGALIATLRRMRPVPATISGSQNGRQPSVWRCFNSHPVASPSPVVRQHVAIDARTGAAATGMLFDLETLPPGTRWPFLLEVETDRDERAGDLARQVLSHWAAGRCLLGREVARGLGWMRLEGCQEYRLTIEQAEQWPCARAADRYPRYIEEQFSALASPVEATRDPFPRWCEISGTLSAGEYQPTWSKEGETGGAWGLDSLSIGGHASDELAASWTERFLAPDGMLDPGADGAFDPDFTVVTFKQSGGEHTAERLPYIPGSSLRGSLRHALARLLRARGEIDEDTWPPLVRALFGTTKQSAKLLIRDAFPDLDEELRLAWFQHHAEDEFAGSTYGSGKFDRVAVMTGCFRWKMVLEDASQDELAAVKRLFKLAQNGQIGIGGGQWRGHGWLRWQIDRFDAEEGVA</sequence>
<dbReference type="CDD" id="cd09726">
    <property type="entry name" value="RAMP_I_III"/>
    <property type="match status" value="1"/>
</dbReference>
<dbReference type="GO" id="GO:0051607">
    <property type="term" value="P:defense response to virus"/>
    <property type="evidence" value="ECO:0007669"/>
    <property type="project" value="UniProtKB-KW"/>
</dbReference>
<evidence type="ECO:0000256" key="1">
    <source>
        <dbReference type="ARBA" id="ARBA00023118"/>
    </source>
</evidence>
<keyword evidence="4" id="KW-1185">Reference proteome</keyword>
<keyword evidence="1" id="KW-0051">Antiviral defense</keyword>
<feature type="domain" description="CRISPR type III-associated protein" evidence="2">
    <location>
        <begin position="301"/>
        <end position="442"/>
    </location>
</feature>
<dbReference type="RefSeq" id="WP_007039866.1">
    <property type="nucleotide sequence ID" value="NZ_AFWT01000006.1"/>
</dbReference>
<dbReference type="PANTHER" id="PTHR35579">
    <property type="entry name" value="CRISPR SYSTEM CMS ENDORIBONUCLEASE CSM3"/>
    <property type="match status" value="1"/>
</dbReference>
<dbReference type="eggNOG" id="COG1336">
    <property type="taxonomic scope" value="Bacteria"/>
</dbReference>
<evidence type="ECO:0000259" key="2">
    <source>
        <dbReference type="Pfam" id="PF03787"/>
    </source>
</evidence>
<dbReference type="InterPro" id="IPR052216">
    <property type="entry name" value="CRISPR_Csm3_endoribonuclease"/>
</dbReference>
<reference evidence="3 4" key="1">
    <citation type="submission" date="2011-06" db="EMBL/GenBank/DDBJ databases">
        <title>The draft genome of Thiorhodococcus drewsii AZ1.</title>
        <authorList>
            <consortium name="US DOE Joint Genome Institute (JGI-PGF)"/>
            <person name="Lucas S."/>
            <person name="Han J."/>
            <person name="Lapidus A."/>
            <person name="Cheng J.-F."/>
            <person name="Goodwin L."/>
            <person name="Pitluck S."/>
            <person name="Peters L."/>
            <person name="Land M.L."/>
            <person name="Hauser L."/>
            <person name="Vogl K."/>
            <person name="Liu Z."/>
            <person name="Imhoff J."/>
            <person name="Thiel V."/>
            <person name="Frigaard N.-U."/>
            <person name="Bryant D.A."/>
            <person name="Woyke T.J."/>
        </authorList>
    </citation>
    <scope>NUCLEOTIDE SEQUENCE [LARGE SCALE GENOMIC DNA]</scope>
    <source>
        <strain evidence="3 4">AZ1</strain>
    </source>
</reference>
<protein>
    <recommendedName>
        <fullName evidence="2">CRISPR type III-associated protein domain-containing protein</fullName>
    </recommendedName>
</protein>
<gene>
    <name evidence="3" type="ORF">ThidrDRAFT_1151</name>
</gene>
<dbReference type="PATRIC" id="fig|765913.3.peg.1182"/>
<dbReference type="eggNOG" id="COG1337">
    <property type="taxonomic scope" value="Bacteria"/>
</dbReference>
<accession>G2DYN9</accession>
<evidence type="ECO:0000313" key="4">
    <source>
        <dbReference type="Proteomes" id="UP000004200"/>
    </source>
</evidence>
<dbReference type="EMBL" id="AFWT01000006">
    <property type="protein sequence ID" value="EGV32666.1"/>
    <property type="molecule type" value="Genomic_DNA"/>
</dbReference>
<dbReference type="OrthoDB" id="9801455at2"/>
<dbReference type="Proteomes" id="UP000004200">
    <property type="component" value="Unassembled WGS sequence"/>
</dbReference>
<evidence type="ECO:0000313" key="3">
    <source>
        <dbReference type="EMBL" id="EGV32666.1"/>
    </source>
</evidence>